<dbReference type="EMBL" id="CP069213">
    <property type="protein sequence ID" value="QRH00662.1"/>
    <property type="molecule type" value="Genomic_DNA"/>
</dbReference>
<accession>A0ABX7G034</accession>
<dbReference type="RefSeq" id="WP_203324374.1">
    <property type="nucleotide sequence ID" value="NZ_CP069213.1"/>
</dbReference>
<sequence length="480" mass="54279">MSLENAFTYHEVDFLLPAQRFNIQFSYISQKGLPFIREFVLRLIHVAPMSKSHVATYFGLSRLETEEAISDLVQRGELELSLEGRLALTEKSKGYFSDVGEIPLLSTIQDSGASLSFDLATFSCFSNQNIQDKWKAGIFLKIDDSTVSQSEKLVEKHFQHQFNQILDKDYLPNLLTLAGNQRPSVYTVNSVNKLRQLPLRLKSKFQMDNDGKAVEREDFDELNSSEYVHELVTIELSRLSRPDNMMSLFKAMVTLGDEDTLKVFDSKTNLVNPNFVKDLRMLEEHNKSARVTLLGPIYSTSNWDKFQKTLASILAKRIKAKVDTGGTRFRWIAPSDPYWAKSEGFTSCLSDFGNKSSTKLKSLYKPTLYLPISDEGNYRAARQWETEIGQFNGDIKGLVEGFLDGNVEILHLEDELVAVIYHFTQPKSLPVTMPLGFISTDPDTVARIGKLVVDYIGGSSSFDKPNDCGLISLIAKRKQK</sequence>
<name>A0ABX7G034_9GAMM</name>
<gene>
    <name evidence="1" type="ORF">JQC75_12320</name>
</gene>
<proteinExistence type="predicted"/>
<dbReference type="Proteomes" id="UP000596252">
    <property type="component" value="Chromosome"/>
</dbReference>
<organism evidence="1 2">
    <name type="scientific">Shewanella litorisediminis</name>
    <dbReference type="NCBI Taxonomy" id="1173586"/>
    <lineage>
        <taxon>Bacteria</taxon>
        <taxon>Pseudomonadati</taxon>
        <taxon>Pseudomonadota</taxon>
        <taxon>Gammaproteobacteria</taxon>
        <taxon>Alteromonadales</taxon>
        <taxon>Shewanellaceae</taxon>
        <taxon>Shewanella</taxon>
    </lineage>
</organism>
<evidence type="ECO:0000313" key="1">
    <source>
        <dbReference type="EMBL" id="QRH00662.1"/>
    </source>
</evidence>
<keyword evidence="2" id="KW-1185">Reference proteome</keyword>
<reference evidence="1 2" key="1">
    <citation type="journal article" date="2012" name="Antonie Van Leeuwenhoek">
        <title>Shewanella litorisediminis sp. nov., a gammaproteobacterium isolated from a tidal flat sediment.</title>
        <authorList>
            <person name="Lee M.H."/>
            <person name="Yoon J.H."/>
        </authorList>
    </citation>
    <scope>NUCLEOTIDE SEQUENCE [LARGE SCALE GENOMIC DNA]</scope>
    <source>
        <strain evidence="1 2">SMK1-12</strain>
    </source>
</reference>
<evidence type="ECO:0000313" key="2">
    <source>
        <dbReference type="Proteomes" id="UP000596252"/>
    </source>
</evidence>
<protein>
    <submittedName>
        <fullName evidence="1">Uncharacterized protein</fullName>
    </submittedName>
</protein>